<dbReference type="GO" id="GO:0005886">
    <property type="term" value="C:plasma membrane"/>
    <property type="evidence" value="ECO:0007669"/>
    <property type="project" value="UniProtKB-SubCell"/>
</dbReference>
<feature type="transmembrane region" description="Helical" evidence="7">
    <location>
        <begin position="100"/>
        <end position="121"/>
    </location>
</feature>
<evidence type="ECO:0000256" key="6">
    <source>
        <dbReference type="ARBA" id="ARBA00023136"/>
    </source>
</evidence>
<accession>A0A1J7BAX9</accession>
<dbReference type="PANTHER" id="PTHR33452:SF1">
    <property type="entry name" value="INNER MEMBRANE PROTEIN YPHA-RELATED"/>
    <property type="match status" value="1"/>
</dbReference>
<keyword evidence="9" id="KW-1185">Reference proteome</keyword>
<dbReference type="PANTHER" id="PTHR33452">
    <property type="entry name" value="OXIDOREDUCTASE CATD-RELATED"/>
    <property type="match status" value="1"/>
</dbReference>
<evidence type="ECO:0000256" key="3">
    <source>
        <dbReference type="ARBA" id="ARBA00022475"/>
    </source>
</evidence>
<dbReference type="InterPro" id="IPR032808">
    <property type="entry name" value="DoxX"/>
</dbReference>
<keyword evidence="5 7" id="KW-1133">Transmembrane helix</keyword>
<keyword evidence="3" id="KW-1003">Cell membrane</keyword>
<evidence type="ECO:0000256" key="2">
    <source>
        <dbReference type="ARBA" id="ARBA00006679"/>
    </source>
</evidence>
<feature type="transmembrane region" description="Helical" evidence="7">
    <location>
        <begin position="133"/>
        <end position="150"/>
    </location>
</feature>
<evidence type="ECO:0000256" key="5">
    <source>
        <dbReference type="ARBA" id="ARBA00022989"/>
    </source>
</evidence>
<comment type="caution">
    <text evidence="8">The sequence shown here is derived from an EMBL/GenBank/DDBJ whole genome shotgun (WGS) entry which is preliminary data.</text>
</comment>
<dbReference type="Pfam" id="PF07681">
    <property type="entry name" value="DoxX"/>
    <property type="match status" value="1"/>
</dbReference>
<reference evidence="8 9" key="1">
    <citation type="submission" date="2016-10" db="EMBL/GenBank/DDBJ databases">
        <title>Genome sequence of Streptomyces gilvigriseus MUSC 26.</title>
        <authorList>
            <person name="Lee L.-H."/>
            <person name="Ser H.-L."/>
        </authorList>
    </citation>
    <scope>NUCLEOTIDE SEQUENCE [LARGE SCALE GENOMIC DNA]</scope>
    <source>
        <strain evidence="8 9">MUSC 26</strain>
    </source>
</reference>
<comment type="similarity">
    <text evidence="2">Belongs to the DoxX family.</text>
</comment>
<evidence type="ECO:0000256" key="1">
    <source>
        <dbReference type="ARBA" id="ARBA00004651"/>
    </source>
</evidence>
<evidence type="ECO:0000256" key="4">
    <source>
        <dbReference type="ARBA" id="ARBA00022692"/>
    </source>
</evidence>
<proteinExistence type="inferred from homology"/>
<evidence type="ECO:0000313" key="8">
    <source>
        <dbReference type="EMBL" id="OIV35765.1"/>
    </source>
</evidence>
<name>A0A1J7BAX9_9ACTN</name>
<keyword evidence="4 7" id="KW-0812">Transmembrane</keyword>
<dbReference type="STRING" id="1428644.BIV57_19905"/>
<comment type="subcellular location">
    <subcellularLocation>
        <location evidence="1">Cell membrane</location>
        <topology evidence="1">Multi-pass membrane protein</topology>
    </subcellularLocation>
</comment>
<dbReference type="AlphaFoldDB" id="A0A1J7BAX9"/>
<dbReference type="EMBL" id="MLCF01000132">
    <property type="protein sequence ID" value="OIV35765.1"/>
    <property type="molecule type" value="Genomic_DNA"/>
</dbReference>
<gene>
    <name evidence="8" type="ORF">BIV57_19905</name>
</gene>
<protein>
    <submittedName>
        <fullName evidence="8">RpiR family transcriptional regulator</fullName>
    </submittedName>
</protein>
<dbReference type="InterPro" id="IPR051907">
    <property type="entry name" value="DoxX-like_oxidoreductase"/>
</dbReference>
<evidence type="ECO:0000256" key="7">
    <source>
        <dbReference type="SAM" id="Phobius"/>
    </source>
</evidence>
<keyword evidence="6 7" id="KW-0472">Membrane</keyword>
<dbReference type="RefSeq" id="WP_071658309.1">
    <property type="nucleotide sequence ID" value="NZ_MLCF01000132.1"/>
</dbReference>
<sequence>MLALRVGTGAVLCAHGGQKLFGWFGGGGIEGTAAAMDHMGYRPGKANAVMAGLGEFGGGAALALGLGTPVAGAAAAGTMAGAAAVHAPSGFFAQEGGLEYPAFLGFAAAAVGLSGAGRLSLDHLTRHRYDKAWMVLAAFAGTGLAVRAVLRKRDADVAAAEAAEEREADEESAGLR</sequence>
<evidence type="ECO:0000313" key="9">
    <source>
        <dbReference type="Proteomes" id="UP000243342"/>
    </source>
</evidence>
<dbReference type="Proteomes" id="UP000243342">
    <property type="component" value="Unassembled WGS sequence"/>
</dbReference>
<organism evidence="8 9">
    <name type="scientific">Mangrovactinospora gilvigrisea</name>
    <dbReference type="NCBI Taxonomy" id="1428644"/>
    <lineage>
        <taxon>Bacteria</taxon>
        <taxon>Bacillati</taxon>
        <taxon>Actinomycetota</taxon>
        <taxon>Actinomycetes</taxon>
        <taxon>Kitasatosporales</taxon>
        <taxon>Streptomycetaceae</taxon>
        <taxon>Mangrovactinospora</taxon>
    </lineage>
</organism>